<dbReference type="PROSITE" id="PS51898">
    <property type="entry name" value="TYR_RECOMBINASE"/>
    <property type="match status" value="1"/>
</dbReference>
<evidence type="ECO:0000256" key="3">
    <source>
        <dbReference type="ARBA" id="ARBA00023172"/>
    </source>
</evidence>
<dbReference type="Proteomes" id="UP001522462">
    <property type="component" value="Unassembled WGS sequence"/>
</dbReference>
<evidence type="ECO:0000256" key="1">
    <source>
        <dbReference type="ARBA" id="ARBA00008857"/>
    </source>
</evidence>
<evidence type="ECO:0000256" key="4">
    <source>
        <dbReference type="SAM" id="Coils"/>
    </source>
</evidence>
<dbReference type="Pfam" id="PF00589">
    <property type="entry name" value="Phage_integrase"/>
    <property type="match status" value="1"/>
</dbReference>
<sequence>MTSKTRQAQGKAKKQLEEKIEKKSLEYDEQYKLKQVFQKMTVREVYNEYKIFRKQELKDSTFAIQNIMLSNILKDILDDLIVNVTSFSIQKYFMISPNSFKYKKTQKSLINLFFKYSLKLGYIEQNPIEKVEIPKQRKDIENIQKKRTKFLSIEEMKVLKQSFGNSPQEIRMNYLIEFMYLTGLRIGEALALMWENINLENKIINVKYTLDTNSASIKEFKLNSPKTIDSYRLVSISVRCIEILLNMKKLNVKSKKVNKSFIFLSETDSLINPNSLNIYLKKIARKACFENKKPEIFSSHMLRHSHVSLLTELGVPIKVIMERVGHRDEKTTLQIYTHVTKKMENDVVEKLNLLDL</sequence>
<proteinExistence type="inferred from homology"/>
<evidence type="ECO:0000259" key="5">
    <source>
        <dbReference type="PROSITE" id="PS51898"/>
    </source>
</evidence>
<dbReference type="PANTHER" id="PTHR30349:SF64">
    <property type="entry name" value="PROPHAGE INTEGRASE INTD-RELATED"/>
    <property type="match status" value="1"/>
</dbReference>
<reference evidence="6 7" key="1">
    <citation type="journal article" date="2022" name="Microbiol. Res.">
        <title>Comparative genome analysis, predicted lifestyle and antimicrobial strategies of Lactococcus carnosus and Lactococcus paracarnosus isolated from meat.</title>
        <authorList>
            <person name="Werum V."/>
            <person name="Ehrmann M."/>
            <person name="Vogel R."/>
            <person name="Hilgarth M."/>
        </authorList>
    </citation>
    <scope>NUCLEOTIDE SEQUENCE [LARGE SCALE GENOMIC DNA]</scope>
    <source>
        <strain evidence="6 7">TMW21897</strain>
    </source>
</reference>
<dbReference type="SUPFAM" id="SSF56349">
    <property type="entry name" value="DNA breaking-rejoining enzymes"/>
    <property type="match status" value="1"/>
</dbReference>
<evidence type="ECO:0000313" key="7">
    <source>
        <dbReference type="Proteomes" id="UP001522462"/>
    </source>
</evidence>
<feature type="domain" description="Tyr recombinase" evidence="5">
    <location>
        <begin position="146"/>
        <end position="349"/>
    </location>
</feature>
<dbReference type="PANTHER" id="PTHR30349">
    <property type="entry name" value="PHAGE INTEGRASE-RELATED"/>
    <property type="match status" value="1"/>
</dbReference>
<dbReference type="InterPro" id="IPR050090">
    <property type="entry name" value="Tyrosine_recombinase_XerCD"/>
</dbReference>
<comment type="caution">
    <text evidence="6">The sequence shown here is derived from an EMBL/GenBank/DDBJ whole genome shotgun (WGS) entry which is preliminary data.</text>
</comment>
<keyword evidence="4" id="KW-0175">Coiled coil</keyword>
<dbReference type="CDD" id="cd01189">
    <property type="entry name" value="INT_ICEBs1_C_like"/>
    <property type="match status" value="1"/>
</dbReference>
<gene>
    <name evidence="6" type="ORF">GYN19_10200</name>
</gene>
<dbReference type="InterPro" id="IPR013762">
    <property type="entry name" value="Integrase-like_cat_sf"/>
</dbReference>
<organism evidence="6 7">
    <name type="scientific">Pseudolactococcus paracarnosus</name>
    <dbReference type="NCBI Taxonomy" id="2749962"/>
    <lineage>
        <taxon>Bacteria</taxon>
        <taxon>Bacillati</taxon>
        <taxon>Bacillota</taxon>
        <taxon>Bacilli</taxon>
        <taxon>Lactobacillales</taxon>
        <taxon>Streptococcaceae</taxon>
        <taxon>Pseudolactococcus</taxon>
    </lineage>
</organism>
<protein>
    <submittedName>
        <fullName evidence="6">Site-specific integrase</fullName>
    </submittedName>
</protein>
<dbReference type="InterPro" id="IPR011010">
    <property type="entry name" value="DNA_brk_join_enz"/>
</dbReference>
<evidence type="ECO:0000313" key="6">
    <source>
        <dbReference type="EMBL" id="MCJ1978321.1"/>
    </source>
</evidence>
<accession>A0ABT0AP54</accession>
<comment type="similarity">
    <text evidence="1">Belongs to the 'phage' integrase family.</text>
</comment>
<name>A0ABT0AP54_9LACT</name>
<dbReference type="InterPro" id="IPR010998">
    <property type="entry name" value="Integrase_recombinase_N"/>
</dbReference>
<keyword evidence="3" id="KW-0233">DNA recombination</keyword>
<dbReference type="RefSeq" id="WP_243915262.1">
    <property type="nucleotide sequence ID" value="NZ_JAAECY010000042.1"/>
</dbReference>
<feature type="coiled-coil region" evidence="4">
    <location>
        <begin position="6"/>
        <end position="33"/>
    </location>
</feature>
<dbReference type="InterPro" id="IPR002104">
    <property type="entry name" value="Integrase_catalytic"/>
</dbReference>
<evidence type="ECO:0000256" key="2">
    <source>
        <dbReference type="ARBA" id="ARBA00023125"/>
    </source>
</evidence>
<dbReference type="Gene3D" id="1.10.443.10">
    <property type="entry name" value="Intergrase catalytic core"/>
    <property type="match status" value="1"/>
</dbReference>
<dbReference type="EMBL" id="JAAEDA010000019">
    <property type="protein sequence ID" value="MCJ1978321.1"/>
    <property type="molecule type" value="Genomic_DNA"/>
</dbReference>
<dbReference type="Gene3D" id="1.10.150.130">
    <property type="match status" value="1"/>
</dbReference>
<keyword evidence="7" id="KW-1185">Reference proteome</keyword>
<keyword evidence="2" id="KW-0238">DNA-binding</keyword>